<dbReference type="Proteomes" id="UP000095601">
    <property type="component" value="Unassembled WGS sequence"/>
</dbReference>
<accession>A0A1E5UFX0</accession>
<evidence type="ECO:0000259" key="1">
    <source>
        <dbReference type="Pfam" id="PF00535"/>
    </source>
</evidence>
<dbReference type="CDD" id="cd00761">
    <property type="entry name" value="Glyco_tranf_GTA_type"/>
    <property type="match status" value="1"/>
</dbReference>
<comment type="caution">
    <text evidence="2">The sequence shown here is derived from an EMBL/GenBank/DDBJ whole genome shotgun (WGS) entry which is preliminary data.</text>
</comment>
<dbReference type="RefSeq" id="WP_069797545.1">
    <property type="nucleotide sequence ID" value="NZ_CP034157.1"/>
</dbReference>
<keyword evidence="2" id="KW-0808">Transferase</keyword>
<keyword evidence="3" id="KW-1185">Reference proteome</keyword>
<dbReference type="EMBL" id="MKGI01000023">
    <property type="protein sequence ID" value="OEL11737.1"/>
    <property type="molecule type" value="Genomic_DNA"/>
</dbReference>
<evidence type="ECO:0000313" key="3">
    <source>
        <dbReference type="Proteomes" id="UP000095601"/>
    </source>
</evidence>
<dbReference type="GO" id="GO:0016758">
    <property type="term" value="F:hexosyltransferase activity"/>
    <property type="evidence" value="ECO:0007669"/>
    <property type="project" value="UniProtKB-ARBA"/>
</dbReference>
<dbReference type="KEGG" id="cnr:EB819_08565"/>
<proteinExistence type="predicted"/>
<dbReference type="PANTHER" id="PTHR22916:SF3">
    <property type="entry name" value="UDP-GLCNAC:BETAGAL BETA-1,3-N-ACETYLGLUCOSAMINYLTRANSFERASE-LIKE PROTEIN 1"/>
    <property type="match status" value="1"/>
</dbReference>
<name>A0A1E5UFX0_9FLAO</name>
<dbReference type="SUPFAM" id="SSF53448">
    <property type="entry name" value="Nucleotide-diphospho-sugar transferases"/>
    <property type="match status" value="1"/>
</dbReference>
<dbReference type="InterPro" id="IPR029044">
    <property type="entry name" value="Nucleotide-diphossugar_trans"/>
</dbReference>
<protein>
    <submittedName>
        <fullName evidence="2">Glycosyl transferase 2 family protein</fullName>
    </submittedName>
</protein>
<feature type="domain" description="Glycosyltransferase 2-like" evidence="1">
    <location>
        <begin position="5"/>
        <end position="168"/>
    </location>
</feature>
<dbReference type="STRING" id="237258.SAMN04489756_11046"/>
<evidence type="ECO:0000313" key="2">
    <source>
        <dbReference type="EMBL" id="OEL11737.1"/>
    </source>
</evidence>
<gene>
    <name evidence="2" type="ORF">BHF72_1773</name>
</gene>
<dbReference type="Pfam" id="PF00535">
    <property type="entry name" value="Glycos_transf_2"/>
    <property type="match status" value="1"/>
</dbReference>
<dbReference type="Gene3D" id="3.90.550.10">
    <property type="entry name" value="Spore Coat Polysaccharide Biosynthesis Protein SpsA, Chain A"/>
    <property type="match status" value="1"/>
</dbReference>
<dbReference type="PATRIC" id="fig|237258.4.peg.1728"/>
<sequence length="336" mass="39683">MPKISIIIPVYNAEKYLEECLLSISQQTFTDFEIWAINDGSTDRSLEILKKYQAKEPRLHIIVQENKGVSAARNLGLENAQGEYITFVDADDWLHPETLKQYIEIAKNEEIDIVISQFLTEKSREKQSPSCIKSFDRKEIEQKIFPKFIETDVYNSVCNKLYRAELIKKTNAKFPMGVRIAEDAQFNHQVFSPAQKIAETPFKTYFYREVQGSATRNVVRNDYWQSNLAIYQYDYQKYFGNALSENTIHELKTKRFFRSIMALIYIYWNPKNQLSLFQRFSKIREIVNHEVVKKVFSDNTLQKDLGRYDLAIFKAIQSKNILKLYLYTLYSYYRNS</sequence>
<dbReference type="PANTHER" id="PTHR22916">
    <property type="entry name" value="GLYCOSYLTRANSFERASE"/>
    <property type="match status" value="1"/>
</dbReference>
<dbReference type="OrthoDB" id="396512at2"/>
<dbReference type="AlphaFoldDB" id="A0A1E5UFX0"/>
<organism evidence="2 3">
    <name type="scientific">Cloacibacterium normanense</name>
    <dbReference type="NCBI Taxonomy" id="237258"/>
    <lineage>
        <taxon>Bacteria</taxon>
        <taxon>Pseudomonadati</taxon>
        <taxon>Bacteroidota</taxon>
        <taxon>Flavobacteriia</taxon>
        <taxon>Flavobacteriales</taxon>
        <taxon>Weeksellaceae</taxon>
    </lineage>
</organism>
<reference evidence="2 3" key="1">
    <citation type="submission" date="2016-09" db="EMBL/GenBank/DDBJ databases">
        <authorList>
            <person name="Capua I."/>
            <person name="De Benedictis P."/>
            <person name="Joannis T."/>
            <person name="Lombin L.H."/>
            <person name="Cattoli G."/>
        </authorList>
    </citation>
    <scope>NUCLEOTIDE SEQUENCE [LARGE SCALE GENOMIC DNA]</scope>
    <source>
        <strain evidence="2 3">NRS-1</strain>
    </source>
</reference>
<dbReference type="InterPro" id="IPR001173">
    <property type="entry name" value="Glyco_trans_2-like"/>
</dbReference>